<reference evidence="8" key="3">
    <citation type="submission" date="2025-09" db="UniProtKB">
        <authorList>
            <consortium name="Ensembl"/>
        </authorList>
    </citation>
    <scope>IDENTIFICATION</scope>
</reference>
<dbReference type="Ensembl" id="ENSSFOT00015073435.1">
    <property type="protein sequence ID" value="ENSSFOP00015071212.1"/>
    <property type="gene ID" value="ENSSFOG00015006301.2"/>
</dbReference>
<dbReference type="Gene3D" id="3.40.50.300">
    <property type="entry name" value="P-loop containing nucleotide triphosphate hydrolases"/>
    <property type="match status" value="1"/>
</dbReference>
<dbReference type="InterPro" id="IPR027417">
    <property type="entry name" value="P-loop_NTPase"/>
</dbReference>
<dbReference type="SMART" id="SM00228">
    <property type="entry name" value="PDZ"/>
    <property type="match status" value="1"/>
</dbReference>
<name>A0A8C9W9R9_SCLFO</name>
<dbReference type="PROSITE" id="PS00856">
    <property type="entry name" value="GUANYLATE_KINASE_1"/>
    <property type="match status" value="1"/>
</dbReference>
<evidence type="ECO:0000256" key="4">
    <source>
        <dbReference type="SAM" id="MobiDB-lite"/>
    </source>
</evidence>
<sequence>LKKITKKKKNDPSGTGEKIYEPKPICLPQQSLLFTHDAVAWKGYDPVLPPLPENLSGEQDSVKIVRLVKSKEPLGATVKRDEHTGAIVVARIMKGGAADRSGLIHEGDELREINGIPMENKSLEEIIPILAQSKGTITFKVIPGSKVEMETIKPKMYVRSLFDYNPNEDAEIPCKEAGLTFRKGDVLQILSQDDASWWQAKHCSLPNARTGLIPSKHFQESRRFAFQRPPALLPTQTLRSRRSSGLRRSFRLSSRHRKAYRAVCGNRWSECYDADEILTYEEVVPYRKPPWVRPRLFLLVGPSGVGLNELKRKLVISDPQRYGVTVPHTTRPKKVQESDGMEYTFIPKHLFLTQLVNNKFIEHGEYGGHFYGTSLAAVRSVLAKDRVCLLDVQPQTIVHLRTPEFKPFVVFVKPPPMERLQVTRRKARLHSWQDEKGQTKMFSEEDFEEMIESAQAMEAVYGHLFDKVIVNDDLVEAFHELQATLKKLETEEQWIPAAWMISRNMQ</sequence>
<dbReference type="Pfam" id="PF07653">
    <property type="entry name" value="SH3_2"/>
    <property type="match status" value="1"/>
</dbReference>
<reference evidence="8 9" key="1">
    <citation type="submission" date="2019-04" db="EMBL/GenBank/DDBJ databases">
        <authorList>
            <consortium name="Wellcome Sanger Institute Data Sharing"/>
        </authorList>
    </citation>
    <scope>NUCLEOTIDE SEQUENCE [LARGE SCALE GENOMIC DNA]</scope>
</reference>
<dbReference type="GeneTree" id="ENSGT00940000156232"/>
<evidence type="ECO:0000259" key="6">
    <source>
        <dbReference type="PROSITE" id="PS50052"/>
    </source>
</evidence>
<feature type="region of interest" description="Disordered" evidence="4">
    <location>
        <begin position="1"/>
        <end position="21"/>
    </location>
</feature>
<feature type="domain" description="PDZ" evidence="7">
    <location>
        <begin position="64"/>
        <end position="145"/>
    </location>
</feature>
<evidence type="ECO:0000256" key="1">
    <source>
        <dbReference type="ARBA" id="ARBA00007014"/>
    </source>
</evidence>
<dbReference type="Gene3D" id="2.30.30.40">
    <property type="entry name" value="SH3 Domains"/>
    <property type="match status" value="1"/>
</dbReference>
<dbReference type="Pfam" id="PF00625">
    <property type="entry name" value="Guanylate_kin"/>
    <property type="match status" value="1"/>
</dbReference>
<dbReference type="InterPro" id="IPR001478">
    <property type="entry name" value="PDZ"/>
</dbReference>
<accession>A0A8C9W9R9</accession>
<keyword evidence="9" id="KW-1185">Reference proteome</keyword>
<dbReference type="PANTHER" id="PTHR23122">
    <property type="entry name" value="MEMBRANE-ASSOCIATED GUANYLATE KINASE MAGUK"/>
    <property type="match status" value="1"/>
</dbReference>
<dbReference type="PROSITE" id="PS50106">
    <property type="entry name" value="PDZ"/>
    <property type="match status" value="1"/>
</dbReference>
<evidence type="ECO:0000313" key="9">
    <source>
        <dbReference type="Proteomes" id="UP000694397"/>
    </source>
</evidence>
<evidence type="ECO:0000259" key="5">
    <source>
        <dbReference type="PROSITE" id="PS50002"/>
    </source>
</evidence>
<evidence type="ECO:0000256" key="2">
    <source>
        <dbReference type="ARBA" id="ARBA00022443"/>
    </source>
</evidence>
<reference evidence="8" key="2">
    <citation type="submission" date="2025-08" db="UniProtKB">
        <authorList>
            <consortium name="Ensembl"/>
        </authorList>
    </citation>
    <scope>IDENTIFICATION</scope>
</reference>
<dbReference type="PROSITE" id="PS50002">
    <property type="entry name" value="SH3"/>
    <property type="match status" value="1"/>
</dbReference>
<dbReference type="SMART" id="SM00326">
    <property type="entry name" value="SH3"/>
    <property type="match status" value="1"/>
</dbReference>
<evidence type="ECO:0000259" key="7">
    <source>
        <dbReference type="PROSITE" id="PS50106"/>
    </source>
</evidence>
<comment type="similarity">
    <text evidence="1">Belongs to the MAGUK family.</text>
</comment>
<dbReference type="CDD" id="cd00071">
    <property type="entry name" value="GMPK"/>
    <property type="match status" value="1"/>
</dbReference>
<dbReference type="InterPro" id="IPR008144">
    <property type="entry name" value="Guanylate_kin-like_dom"/>
</dbReference>
<organism evidence="8 9">
    <name type="scientific">Scleropages formosus</name>
    <name type="common">Asian bonytongue</name>
    <name type="synonym">Osteoglossum formosum</name>
    <dbReference type="NCBI Taxonomy" id="113540"/>
    <lineage>
        <taxon>Eukaryota</taxon>
        <taxon>Metazoa</taxon>
        <taxon>Chordata</taxon>
        <taxon>Craniata</taxon>
        <taxon>Vertebrata</taxon>
        <taxon>Euteleostomi</taxon>
        <taxon>Actinopterygii</taxon>
        <taxon>Neopterygii</taxon>
        <taxon>Teleostei</taxon>
        <taxon>Osteoglossocephala</taxon>
        <taxon>Osteoglossomorpha</taxon>
        <taxon>Osteoglossiformes</taxon>
        <taxon>Osteoglossidae</taxon>
        <taxon>Scleropages</taxon>
    </lineage>
</organism>
<dbReference type="PRINTS" id="PR00452">
    <property type="entry name" value="SH3DOMAIN"/>
</dbReference>
<dbReference type="OrthoDB" id="439127at2759"/>
<dbReference type="FunFam" id="3.30.63.10:FF:000002">
    <property type="entry name" value="Guanylate kinase 1"/>
    <property type="match status" value="1"/>
</dbReference>
<dbReference type="Proteomes" id="UP000694397">
    <property type="component" value="Chromosome 7"/>
</dbReference>
<dbReference type="Pfam" id="PF00595">
    <property type="entry name" value="PDZ"/>
    <property type="match status" value="1"/>
</dbReference>
<feature type="domain" description="Guanylate kinase-like" evidence="6">
    <location>
        <begin position="294"/>
        <end position="486"/>
    </location>
</feature>
<dbReference type="InterPro" id="IPR001452">
    <property type="entry name" value="SH3_domain"/>
</dbReference>
<dbReference type="InterPro" id="IPR008145">
    <property type="entry name" value="GK/Ca_channel_bsu"/>
</dbReference>
<dbReference type="SUPFAM" id="SSF52540">
    <property type="entry name" value="P-loop containing nucleoside triphosphate hydrolases"/>
    <property type="match status" value="1"/>
</dbReference>
<dbReference type="SUPFAM" id="SSF50156">
    <property type="entry name" value="PDZ domain-like"/>
    <property type="match status" value="1"/>
</dbReference>
<gene>
    <name evidence="8" type="primary">LOC108937581</name>
</gene>
<dbReference type="InterPro" id="IPR036034">
    <property type="entry name" value="PDZ_sf"/>
</dbReference>
<dbReference type="PROSITE" id="PS50052">
    <property type="entry name" value="GUANYLATE_KINASE_2"/>
    <property type="match status" value="1"/>
</dbReference>
<dbReference type="InterPro" id="IPR020590">
    <property type="entry name" value="Guanylate_kinase_CS"/>
</dbReference>
<dbReference type="InterPro" id="IPR036028">
    <property type="entry name" value="SH3-like_dom_sf"/>
</dbReference>
<dbReference type="Gene3D" id="2.30.42.10">
    <property type="match status" value="1"/>
</dbReference>
<feature type="domain" description="SH3" evidence="5">
    <location>
        <begin position="153"/>
        <end position="223"/>
    </location>
</feature>
<dbReference type="AlphaFoldDB" id="A0A8C9W9R9"/>
<protein>
    <submittedName>
        <fullName evidence="8">Membrane protein, palmitoylated 7b (MAGUK p55 subfamily member 7)</fullName>
    </submittedName>
</protein>
<dbReference type="InterPro" id="IPR050716">
    <property type="entry name" value="MAGUK"/>
</dbReference>
<dbReference type="SUPFAM" id="SSF50044">
    <property type="entry name" value="SH3-domain"/>
    <property type="match status" value="1"/>
</dbReference>
<evidence type="ECO:0000256" key="3">
    <source>
        <dbReference type="PROSITE-ProRule" id="PRU00192"/>
    </source>
</evidence>
<proteinExistence type="inferred from homology"/>
<dbReference type="SMART" id="SM00072">
    <property type="entry name" value="GuKc"/>
    <property type="match status" value="1"/>
</dbReference>
<dbReference type="CDD" id="cd06799">
    <property type="entry name" value="PDZ_MPP3-MPP4-MPP7-like"/>
    <property type="match status" value="1"/>
</dbReference>
<evidence type="ECO:0000313" key="8">
    <source>
        <dbReference type="Ensembl" id="ENSSFOP00015071212.1"/>
    </source>
</evidence>
<keyword evidence="2 3" id="KW-0728">SH3 domain</keyword>